<organism evidence="1">
    <name type="scientific">marine sediment metagenome</name>
    <dbReference type="NCBI Taxonomy" id="412755"/>
    <lineage>
        <taxon>unclassified sequences</taxon>
        <taxon>metagenomes</taxon>
        <taxon>ecological metagenomes</taxon>
    </lineage>
</organism>
<reference evidence="1" key="1">
    <citation type="journal article" date="2014" name="Front. Microbiol.">
        <title>High frequency of phylogenetically diverse reductive dehalogenase-homologous genes in deep subseafloor sedimentary metagenomes.</title>
        <authorList>
            <person name="Kawai M."/>
            <person name="Futagami T."/>
            <person name="Toyoda A."/>
            <person name="Takaki Y."/>
            <person name="Nishi S."/>
            <person name="Hori S."/>
            <person name="Arai W."/>
            <person name="Tsubouchi T."/>
            <person name="Morono Y."/>
            <person name="Uchiyama I."/>
            <person name="Ito T."/>
            <person name="Fujiyama A."/>
            <person name="Inagaki F."/>
            <person name="Takami H."/>
        </authorList>
    </citation>
    <scope>NUCLEOTIDE SEQUENCE</scope>
    <source>
        <strain evidence="1">Expedition CK06-06</strain>
    </source>
</reference>
<proteinExistence type="predicted"/>
<dbReference type="AlphaFoldDB" id="X0WU89"/>
<dbReference type="Gene3D" id="1.10.150.650">
    <property type="match status" value="1"/>
</dbReference>
<feature type="non-terminal residue" evidence="1">
    <location>
        <position position="1"/>
    </location>
</feature>
<accession>X0WU89</accession>
<comment type="caution">
    <text evidence="1">The sequence shown here is derived from an EMBL/GenBank/DDBJ whole genome shotgun (WGS) entry which is preliminary data.</text>
</comment>
<feature type="non-terminal residue" evidence="1">
    <location>
        <position position="261"/>
    </location>
</feature>
<dbReference type="EMBL" id="BARS01032233">
    <property type="protein sequence ID" value="GAG26777.1"/>
    <property type="molecule type" value="Genomic_DNA"/>
</dbReference>
<name>X0WU89_9ZZZZ</name>
<dbReference type="Gene3D" id="3.20.20.140">
    <property type="entry name" value="Metal-dependent hydrolases"/>
    <property type="match status" value="1"/>
</dbReference>
<protein>
    <submittedName>
        <fullName evidence="1">Uncharacterized protein</fullName>
    </submittedName>
</protein>
<gene>
    <name evidence="1" type="ORF">S01H1_50054</name>
</gene>
<evidence type="ECO:0000313" key="1">
    <source>
        <dbReference type="EMBL" id="GAG26777.1"/>
    </source>
</evidence>
<dbReference type="InterPro" id="IPR016195">
    <property type="entry name" value="Pol/histidinol_Pase-like"/>
</dbReference>
<dbReference type="SUPFAM" id="SSF89550">
    <property type="entry name" value="PHP domain-like"/>
    <property type="match status" value="1"/>
</dbReference>
<sequence>WLAKEMGWHAIATVDFDVLDGVEECLEASDRVGVRGAAGLETRVYLPEFAGIEINSPGEPGVCYHIGIGFASGRAAPSAAPILREMQRRAAQRNRDMVARLNAHLDPVAIEYDRDVLPLTPAGNATERHILVAYDLASRALFSQRRALIDYWAGKLGVTPAVVDGFIGDVPFPHDMIRAKLMKRGGVGYVQPGPQTFPPFDEVNRAIIACGAIPLYAWLDGTTEGEAHIGELLALLVNKGVAGINIVPDRNWNVPDPEVQA</sequence>